<dbReference type="Proteomes" id="UP000515811">
    <property type="component" value="Chromosome"/>
</dbReference>
<evidence type="ECO:0000313" key="2">
    <source>
        <dbReference type="Proteomes" id="UP000515811"/>
    </source>
</evidence>
<name>A0A7G9RRE0_9BURK</name>
<proteinExistence type="predicted"/>
<protein>
    <recommendedName>
        <fullName evidence="3">DUF721 domain-containing protein</fullName>
    </recommendedName>
</protein>
<dbReference type="EMBL" id="CP060714">
    <property type="protein sequence ID" value="QNN58165.1"/>
    <property type="molecule type" value="Genomic_DNA"/>
</dbReference>
<dbReference type="AlphaFoldDB" id="A0A7G9RRE0"/>
<sequence length="103" mass="11165">MLRRHQAIPLLQAAQASPTLAQLSRLTSDSSARLKAIEPLIPPGMRASIQAGPIEGSTWCLLVKGNAAASKLRQLLPSFEAHLRSKGWDVQFIRIKIQARSAG</sequence>
<reference evidence="1 2" key="1">
    <citation type="submission" date="2020-08" db="EMBL/GenBank/DDBJ databases">
        <title>Genome sequence of Diaphorobacter ruginosibacter DSM 27467T.</title>
        <authorList>
            <person name="Hyun D.-W."/>
            <person name="Bae J.-W."/>
        </authorList>
    </citation>
    <scope>NUCLEOTIDE SEQUENCE [LARGE SCALE GENOMIC DNA]</scope>
    <source>
        <strain evidence="1 2">DSM 27467</strain>
    </source>
</reference>
<evidence type="ECO:0000313" key="1">
    <source>
        <dbReference type="EMBL" id="QNN58165.1"/>
    </source>
</evidence>
<evidence type="ECO:0008006" key="3">
    <source>
        <dbReference type="Google" id="ProtNLM"/>
    </source>
</evidence>
<dbReference type="KEGG" id="drg:H9K76_04700"/>
<dbReference type="RefSeq" id="WP_187598409.1">
    <property type="nucleotide sequence ID" value="NZ_CP060714.1"/>
</dbReference>
<organism evidence="1 2">
    <name type="scientific">Diaphorobacter ruginosibacter</name>
    <dbReference type="NCBI Taxonomy" id="1715720"/>
    <lineage>
        <taxon>Bacteria</taxon>
        <taxon>Pseudomonadati</taxon>
        <taxon>Pseudomonadota</taxon>
        <taxon>Betaproteobacteria</taxon>
        <taxon>Burkholderiales</taxon>
        <taxon>Comamonadaceae</taxon>
        <taxon>Diaphorobacter</taxon>
    </lineage>
</organism>
<keyword evidence="2" id="KW-1185">Reference proteome</keyword>
<accession>A0A7G9RRE0</accession>
<gene>
    <name evidence="1" type="ORF">H9K76_04700</name>
</gene>